<keyword evidence="6 12" id="KW-0812">Transmembrane</keyword>
<accession>A0A2P1CLU6</accession>
<dbReference type="Pfam" id="PF00895">
    <property type="entry name" value="ATP-synt_8"/>
    <property type="match status" value="1"/>
</dbReference>
<evidence type="ECO:0000256" key="10">
    <source>
        <dbReference type="ARBA" id="ARBA00023128"/>
    </source>
</evidence>
<evidence type="ECO:0000313" key="14">
    <source>
        <dbReference type="EMBL" id="AVJ52299.1"/>
    </source>
</evidence>
<dbReference type="GO" id="GO:0031966">
    <property type="term" value="C:mitochondrial membrane"/>
    <property type="evidence" value="ECO:0007669"/>
    <property type="project" value="UniProtKB-SubCell"/>
</dbReference>
<proteinExistence type="inferred from homology"/>
<evidence type="ECO:0000256" key="5">
    <source>
        <dbReference type="ARBA" id="ARBA00022547"/>
    </source>
</evidence>
<evidence type="ECO:0000256" key="6">
    <source>
        <dbReference type="ARBA" id="ARBA00022692"/>
    </source>
</evidence>
<reference evidence="14" key="1">
    <citation type="journal article" date="2018" name="Cladistics">
        <title>Phylogeny and the colourful history of jewel bugs (Insecta: Hemiptera: Scutelleridae).</title>
        <authorList>
            <person name="Wu Y."/>
            <person name="Redei D."/>
            <person name="Eger J."/>
            <person name="Wang Y."/>
            <person name="Wu H."/>
            <person name="Carapezza A."/>
            <person name="Kment P."/>
            <person name="Cai B."/>
            <person name="Sun X."/>
            <person name="Guo P."/>
            <person name="Luo J."/>
            <person name="Xie Q."/>
        </authorList>
    </citation>
    <scope>NUCLEOTIDE SEQUENCE</scope>
</reference>
<gene>
    <name evidence="14" type="primary">ATP8</name>
</gene>
<geneLocation type="mitochondrion" evidence="14"/>
<evidence type="ECO:0000256" key="9">
    <source>
        <dbReference type="ARBA" id="ARBA00023065"/>
    </source>
</evidence>
<organism evidence="14">
    <name type="scientific">Symphylus caribbeanus</name>
    <dbReference type="NCBI Taxonomy" id="2080411"/>
    <lineage>
        <taxon>Eukaryota</taxon>
        <taxon>Metazoa</taxon>
        <taxon>Ecdysozoa</taxon>
        <taxon>Arthropoda</taxon>
        <taxon>Hexapoda</taxon>
        <taxon>Insecta</taxon>
        <taxon>Pterygota</taxon>
        <taxon>Neoptera</taxon>
        <taxon>Paraneoptera</taxon>
        <taxon>Hemiptera</taxon>
        <taxon>Heteroptera</taxon>
        <taxon>Panheteroptera</taxon>
        <taxon>Pentatomomorpha</taxon>
        <taxon>Pentatomoidea</taxon>
        <taxon>Scutelleridae</taxon>
        <taxon>Pachycorinae</taxon>
        <taxon>Symphylus</taxon>
    </lineage>
</organism>
<keyword evidence="7 12" id="KW-0375">Hydrogen ion transport</keyword>
<dbReference type="InterPro" id="IPR001421">
    <property type="entry name" value="ATP8_metazoa"/>
</dbReference>
<dbReference type="AlphaFoldDB" id="A0A2P1CLU6"/>
<protein>
    <recommendedName>
        <fullName evidence="12">ATP synthase complex subunit 8</fullName>
    </recommendedName>
</protein>
<sequence>MPQMAPLYWEVLFIMFVISLVLMSVIIYHSPKISSVSEMKSTMDINQINWKW</sequence>
<keyword evidence="9 12" id="KW-0406">Ion transport</keyword>
<evidence type="ECO:0000256" key="11">
    <source>
        <dbReference type="ARBA" id="ARBA00023136"/>
    </source>
</evidence>
<keyword evidence="4 12" id="KW-0813">Transport</keyword>
<evidence type="ECO:0000256" key="2">
    <source>
        <dbReference type="ARBA" id="ARBA00008892"/>
    </source>
</evidence>
<evidence type="ECO:0000256" key="4">
    <source>
        <dbReference type="ARBA" id="ARBA00022448"/>
    </source>
</evidence>
<dbReference type="GO" id="GO:0015986">
    <property type="term" value="P:proton motive force-driven ATP synthesis"/>
    <property type="evidence" value="ECO:0007669"/>
    <property type="project" value="InterPro"/>
</dbReference>
<comment type="similarity">
    <text evidence="2 12">Belongs to the ATPase protein 8 family.</text>
</comment>
<keyword evidence="11 13" id="KW-0472">Membrane</keyword>
<evidence type="ECO:0000256" key="3">
    <source>
        <dbReference type="ARBA" id="ARBA00011291"/>
    </source>
</evidence>
<evidence type="ECO:0000256" key="7">
    <source>
        <dbReference type="ARBA" id="ARBA00022781"/>
    </source>
</evidence>
<evidence type="ECO:0000256" key="12">
    <source>
        <dbReference type="RuleBase" id="RU003661"/>
    </source>
</evidence>
<keyword evidence="5 12" id="KW-0138">CF(0)</keyword>
<name>A0A2P1CLU6_9HEMI</name>
<feature type="transmembrane region" description="Helical" evidence="13">
    <location>
        <begin position="6"/>
        <end position="28"/>
    </location>
</feature>
<dbReference type="GO" id="GO:0015078">
    <property type="term" value="F:proton transmembrane transporter activity"/>
    <property type="evidence" value="ECO:0007669"/>
    <property type="project" value="InterPro"/>
</dbReference>
<comment type="subcellular location">
    <subcellularLocation>
        <location evidence="1 12">Mitochondrion membrane</location>
        <topology evidence="1 12">Single-pass membrane protein</topology>
    </subcellularLocation>
</comment>
<evidence type="ECO:0000256" key="8">
    <source>
        <dbReference type="ARBA" id="ARBA00022989"/>
    </source>
</evidence>
<comment type="subunit">
    <text evidence="3">F-type ATPases have 2 components, CF(1) - the catalytic core - and CF(0) - the membrane proton channel.</text>
</comment>
<dbReference type="GO" id="GO:0045259">
    <property type="term" value="C:proton-transporting ATP synthase complex"/>
    <property type="evidence" value="ECO:0007669"/>
    <property type="project" value="UniProtKB-KW"/>
</dbReference>
<evidence type="ECO:0000256" key="1">
    <source>
        <dbReference type="ARBA" id="ARBA00004304"/>
    </source>
</evidence>
<keyword evidence="8 13" id="KW-1133">Transmembrane helix</keyword>
<keyword evidence="10 12" id="KW-0496">Mitochondrion</keyword>
<evidence type="ECO:0000256" key="13">
    <source>
        <dbReference type="SAM" id="Phobius"/>
    </source>
</evidence>
<dbReference type="EMBL" id="MF173655">
    <property type="protein sequence ID" value="AVJ52299.1"/>
    <property type="molecule type" value="Genomic_DNA"/>
</dbReference>